<dbReference type="AlphaFoldDB" id="A0AAF0YDF0"/>
<dbReference type="RefSeq" id="XP_062628836.1">
    <property type="nucleotide sequence ID" value="XM_062772852.1"/>
</dbReference>
<evidence type="ECO:0000313" key="3">
    <source>
        <dbReference type="EMBL" id="WOO82804.1"/>
    </source>
</evidence>
<proteinExistence type="predicted"/>
<dbReference type="EMBL" id="CP086717">
    <property type="protein sequence ID" value="WOO82804.1"/>
    <property type="molecule type" value="Genomic_DNA"/>
</dbReference>
<dbReference type="Proteomes" id="UP000827549">
    <property type="component" value="Chromosome 4"/>
</dbReference>
<accession>A0AAF0YDF0</accession>
<feature type="region of interest" description="Disordered" evidence="1">
    <location>
        <begin position="95"/>
        <end position="114"/>
    </location>
</feature>
<organism evidence="3 4">
    <name type="scientific">Vanrija pseudolonga</name>
    <dbReference type="NCBI Taxonomy" id="143232"/>
    <lineage>
        <taxon>Eukaryota</taxon>
        <taxon>Fungi</taxon>
        <taxon>Dikarya</taxon>
        <taxon>Basidiomycota</taxon>
        <taxon>Agaricomycotina</taxon>
        <taxon>Tremellomycetes</taxon>
        <taxon>Trichosporonales</taxon>
        <taxon>Trichosporonaceae</taxon>
        <taxon>Vanrija</taxon>
    </lineage>
</organism>
<keyword evidence="2" id="KW-0732">Signal</keyword>
<evidence type="ECO:0000256" key="2">
    <source>
        <dbReference type="SAM" id="SignalP"/>
    </source>
</evidence>
<protein>
    <submittedName>
        <fullName evidence="3">Uncharacterized protein</fullName>
    </submittedName>
</protein>
<gene>
    <name evidence="3" type="ORF">LOC62_04G006290</name>
</gene>
<evidence type="ECO:0000256" key="1">
    <source>
        <dbReference type="SAM" id="MobiDB-lite"/>
    </source>
</evidence>
<dbReference type="GeneID" id="87809515"/>
<name>A0AAF0YDF0_9TREE</name>
<sequence>MKLSTLLLVASALAPALALTNKQHLRALYDGVTDGTVSRAEHDAYVSQAGNSADVHYTHLTPAGEVVVHWRNGSTTTLGRADRAWLELAISSSDDNEYDPARASAVTTKQHKPPAFVKQRKARLLPHLFGQPW</sequence>
<feature type="chain" id="PRO_5042130751" evidence="2">
    <location>
        <begin position="19"/>
        <end position="133"/>
    </location>
</feature>
<reference evidence="3" key="1">
    <citation type="submission" date="2023-10" db="EMBL/GenBank/DDBJ databases">
        <authorList>
            <person name="Noh H."/>
        </authorList>
    </citation>
    <scope>NUCLEOTIDE SEQUENCE</scope>
    <source>
        <strain evidence="3">DUCC4014</strain>
    </source>
</reference>
<evidence type="ECO:0000313" key="4">
    <source>
        <dbReference type="Proteomes" id="UP000827549"/>
    </source>
</evidence>
<feature type="signal peptide" evidence="2">
    <location>
        <begin position="1"/>
        <end position="18"/>
    </location>
</feature>
<keyword evidence="4" id="KW-1185">Reference proteome</keyword>